<protein>
    <submittedName>
        <fullName evidence="1">Uncharacterized protein</fullName>
    </submittedName>
</protein>
<evidence type="ECO:0000313" key="2">
    <source>
        <dbReference type="Proteomes" id="UP000193067"/>
    </source>
</evidence>
<proteinExistence type="predicted"/>
<dbReference type="AlphaFoldDB" id="A0A1Y2IME2"/>
<name>A0A1Y2IME2_TRAC3</name>
<dbReference type="Proteomes" id="UP000193067">
    <property type="component" value="Unassembled WGS sequence"/>
</dbReference>
<dbReference type="OrthoDB" id="10478950at2759"/>
<dbReference type="EMBL" id="KZ084106">
    <property type="protein sequence ID" value="OSD02278.1"/>
    <property type="molecule type" value="Genomic_DNA"/>
</dbReference>
<gene>
    <name evidence="1" type="ORF">PYCCODRAFT_423978</name>
</gene>
<reference evidence="1 2" key="1">
    <citation type="journal article" date="2015" name="Biotechnol. Biofuels">
        <title>Enhanced degradation of softwood versus hardwood by the white-rot fungus Pycnoporus coccineus.</title>
        <authorList>
            <person name="Couturier M."/>
            <person name="Navarro D."/>
            <person name="Chevret D."/>
            <person name="Henrissat B."/>
            <person name="Piumi F."/>
            <person name="Ruiz-Duenas F.J."/>
            <person name="Martinez A.T."/>
            <person name="Grigoriev I.V."/>
            <person name="Riley R."/>
            <person name="Lipzen A."/>
            <person name="Berrin J.G."/>
            <person name="Master E.R."/>
            <person name="Rosso M.N."/>
        </authorList>
    </citation>
    <scope>NUCLEOTIDE SEQUENCE [LARGE SCALE GENOMIC DNA]</scope>
    <source>
        <strain evidence="1 2">BRFM310</strain>
    </source>
</reference>
<organism evidence="1 2">
    <name type="scientific">Trametes coccinea (strain BRFM310)</name>
    <name type="common">Pycnoporus coccineus</name>
    <dbReference type="NCBI Taxonomy" id="1353009"/>
    <lineage>
        <taxon>Eukaryota</taxon>
        <taxon>Fungi</taxon>
        <taxon>Dikarya</taxon>
        <taxon>Basidiomycota</taxon>
        <taxon>Agaricomycotina</taxon>
        <taxon>Agaricomycetes</taxon>
        <taxon>Polyporales</taxon>
        <taxon>Polyporaceae</taxon>
        <taxon>Trametes</taxon>
    </lineage>
</organism>
<evidence type="ECO:0000313" key="1">
    <source>
        <dbReference type="EMBL" id="OSD02278.1"/>
    </source>
</evidence>
<keyword evidence="2" id="KW-1185">Reference proteome</keyword>
<sequence>MEIKARPILLKYGRYFTFEDGQSVRKVNATQCDGHVKYGWENYRHVLVNRCTEPKEWNLASTYSWGGHPLRSRYSNPPIKFTWDVTKLVLPIGSGSVTVQGR</sequence>
<accession>A0A1Y2IME2</accession>